<proteinExistence type="predicted"/>
<gene>
    <name evidence="2" type="ORF">Amon01_000493900</name>
</gene>
<dbReference type="AlphaFoldDB" id="A0A9W6Z1J4"/>
<sequence>MALEATGDHAIKFINRAWETGRRGRYKEGNNRSLNHAGQTPQLITIHLHHQSGNLNKMFLLYLVLATLLAQTHAAQDFGPEDAVSYFMDVVFADFAYWEATADPSDVAIYSSFTKKWGSSVEPLASSFIEDYDGEQDTAAIQNLYLDAITVFDTPEFTSDYIDMLSDIDVTQDNYYFYDTNTGANTYYSNDFSDFADIATETGNARSTIAAYSSGSDDSDPDSDYPSTSRGDTTNRVTSPYGSDDDTDETFSRNNDNPTLVRMIQTAKKLLNLMRLQPLEKGVDQEKHILFVALQTLFSQLSSVVLPWLALSCPCGFNF</sequence>
<evidence type="ECO:0000256" key="1">
    <source>
        <dbReference type="SAM" id="MobiDB-lite"/>
    </source>
</evidence>
<dbReference type="Proteomes" id="UP001165063">
    <property type="component" value="Unassembled WGS sequence"/>
</dbReference>
<name>A0A9W6Z1J4_AMBMO</name>
<feature type="region of interest" description="Disordered" evidence="1">
    <location>
        <begin position="210"/>
        <end position="258"/>
    </location>
</feature>
<protein>
    <submittedName>
        <fullName evidence="2">Unnamed protein product</fullName>
    </submittedName>
</protein>
<reference evidence="2" key="1">
    <citation type="submission" date="2023-04" db="EMBL/GenBank/DDBJ databases">
        <title>Ambrosiozyma monospora NBRC 1965.</title>
        <authorList>
            <person name="Ichikawa N."/>
            <person name="Sato H."/>
            <person name="Tonouchi N."/>
        </authorList>
    </citation>
    <scope>NUCLEOTIDE SEQUENCE</scope>
    <source>
        <strain evidence="2">NBRC 1965</strain>
    </source>
</reference>
<organism evidence="2 3">
    <name type="scientific">Ambrosiozyma monospora</name>
    <name type="common">Yeast</name>
    <name type="synonym">Endomycopsis monosporus</name>
    <dbReference type="NCBI Taxonomy" id="43982"/>
    <lineage>
        <taxon>Eukaryota</taxon>
        <taxon>Fungi</taxon>
        <taxon>Dikarya</taxon>
        <taxon>Ascomycota</taxon>
        <taxon>Saccharomycotina</taxon>
        <taxon>Pichiomycetes</taxon>
        <taxon>Pichiales</taxon>
        <taxon>Pichiaceae</taxon>
        <taxon>Ambrosiozyma</taxon>
    </lineage>
</organism>
<evidence type="ECO:0000313" key="2">
    <source>
        <dbReference type="EMBL" id="GMG38373.1"/>
    </source>
</evidence>
<keyword evidence="3" id="KW-1185">Reference proteome</keyword>
<feature type="compositionally biased region" description="Polar residues" evidence="1">
    <location>
        <begin position="230"/>
        <end position="241"/>
    </location>
</feature>
<evidence type="ECO:0000313" key="3">
    <source>
        <dbReference type="Proteomes" id="UP001165063"/>
    </source>
</evidence>
<dbReference type="EMBL" id="BSXU01002550">
    <property type="protein sequence ID" value="GMG38373.1"/>
    <property type="molecule type" value="Genomic_DNA"/>
</dbReference>
<accession>A0A9W6Z1J4</accession>
<comment type="caution">
    <text evidence="2">The sequence shown here is derived from an EMBL/GenBank/DDBJ whole genome shotgun (WGS) entry which is preliminary data.</text>
</comment>